<reference evidence="5" key="1">
    <citation type="submission" date="2020-08" db="EMBL/GenBank/DDBJ databases">
        <title>Ramlibacter sp. GTP1 16S ribosomal RNA gene genome sequencing and assembly.</title>
        <authorList>
            <person name="Kang M."/>
        </authorList>
    </citation>
    <scope>NUCLEOTIDE SEQUENCE</scope>
    <source>
        <strain evidence="5">GTP1</strain>
    </source>
</reference>
<proteinExistence type="predicted"/>
<dbReference type="PANTHER" id="PTHR48148:SF3">
    <property type="entry name" value="KERATINOCYTE PROLINE-RICH PROTEIN"/>
    <property type="match status" value="1"/>
</dbReference>
<feature type="region of interest" description="Disordered" evidence="2">
    <location>
        <begin position="753"/>
        <end position="793"/>
    </location>
</feature>
<keyword evidence="3" id="KW-0472">Membrane</keyword>
<evidence type="ECO:0000256" key="1">
    <source>
        <dbReference type="SAM" id="Coils"/>
    </source>
</evidence>
<feature type="region of interest" description="Disordered" evidence="2">
    <location>
        <begin position="705"/>
        <end position="738"/>
    </location>
</feature>
<feature type="compositionally biased region" description="Low complexity" evidence="2">
    <location>
        <begin position="196"/>
        <end position="239"/>
    </location>
</feature>
<evidence type="ECO:0000256" key="2">
    <source>
        <dbReference type="SAM" id="MobiDB-lite"/>
    </source>
</evidence>
<feature type="compositionally biased region" description="Polar residues" evidence="2">
    <location>
        <begin position="177"/>
        <end position="189"/>
    </location>
</feature>
<evidence type="ECO:0000256" key="3">
    <source>
        <dbReference type="SAM" id="Phobius"/>
    </source>
</evidence>
<keyword evidence="6" id="KW-1185">Reference proteome</keyword>
<feature type="signal peptide" evidence="4">
    <location>
        <begin position="1"/>
        <end position="36"/>
    </location>
</feature>
<feature type="compositionally biased region" description="Low complexity" evidence="2">
    <location>
        <begin position="443"/>
        <end position="469"/>
    </location>
</feature>
<comment type="caution">
    <text evidence="5">The sequence shown here is derived from an EMBL/GenBank/DDBJ whole genome shotgun (WGS) entry which is preliminary data.</text>
</comment>
<keyword evidence="3" id="KW-0812">Transmembrane</keyword>
<sequence>MAPAVPKTTNAHWLSRTVAALAFGAAALCGSLSADAMTLGRPRGAVLIGKPLSVTIPLTLEAGEAEPCVQAELFQGDTRTGPLDVSIVQAEGGARAIRVLSPASVDEPVITIYLRVGCAQQFTRSFVMLAEQVVDQPSSPIALAPSTGLTMAPRLSDAQQVQQATAPATPGEAPLSLQPSTSSTWSGSPQPGGGAQASASTTRPPSAQPSAPARQAAAGRTAARTGEAAAAARPRAQPRVAGEARAQPRVAGEPRAQAARTGAPRLRLEAAGASIDFAVEQAAPLKLTPNLGSASRTQVVGAVPGSKPAIEGSTATAAVAAASAASAAPAAAAAPAASGTPVQLRAETSMPERFATKAQEELAGQVQRSAAVEAEVKALREAMQKHTAATAQLAEQLDKVRGERDFASTLLAVIAGLLIAGGVAMLWLRSRESTDQQSRWRQLAAAPPAAADLRAREGAASAGRASHGGPVSEVDSGWEGISQVNSSGGNSSDEDVDLRRNKPAVSSPMSEFAESQVGQSRLPKPQELIDIQQKVEFFLAIGQHERAIELLEQQVHDYLGSSPLLWLDLLDLCHQHGKREQYERIREEFQREFNARLPAFEANRPDSGGLEDHPRALSRIEQLWGSPRVLQVIEDALAEDGHAPGSITFDLHASRDLLLLYVIARETVPGAEGPVPSPEDDYTEFIRTSMVPAMPNLAAALDFPEVPEGGAAQPGRSTEPVPLATLDEPAQDLPPVAVSPDIDLSFITAPLPEVAPSADPEAPAPAPTPAPEGIEFDFDFEPRARKGGGQTIL</sequence>
<accession>A0A923MBH6</accession>
<dbReference type="RefSeq" id="WP_187084239.1">
    <property type="nucleotide sequence ID" value="NZ_JACORU010000012.1"/>
</dbReference>
<dbReference type="EMBL" id="JACORU010000012">
    <property type="protein sequence ID" value="MBC5767757.1"/>
    <property type="molecule type" value="Genomic_DNA"/>
</dbReference>
<evidence type="ECO:0000256" key="4">
    <source>
        <dbReference type="SAM" id="SignalP"/>
    </source>
</evidence>
<feature type="region of interest" description="Disordered" evidence="2">
    <location>
        <begin position="438"/>
        <end position="498"/>
    </location>
</feature>
<gene>
    <name evidence="5" type="ORF">H8R02_25045</name>
</gene>
<keyword evidence="4" id="KW-0732">Signal</keyword>
<feature type="transmembrane region" description="Helical" evidence="3">
    <location>
        <begin position="406"/>
        <end position="428"/>
    </location>
</feature>
<dbReference type="Proteomes" id="UP000596827">
    <property type="component" value="Unassembled WGS sequence"/>
</dbReference>
<feature type="chain" id="PRO_5037518911" description="Tfp pilus assembly protein FimV" evidence="4">
    <location>
        <begin position="37"/>
        <end position="793"/>
    </location>
</feature>
<feature type="compositionally biased region" description="Low complexity" evidence="2">
    <location>
        <begin position="158"/>
        <end position="170"/>
    </location>
</feature>
<feature type="coiled-coil region" evidence="1">
    <location>
        <begin position="369"/>
        <end position="399"/>
    </location>
</feature>
<evidence type="ECO:0000313" key="5">
    <source>
        <dbReference type="EMBL" id="MBC5767757.1"/>
    </source>
</evidence>
<dbReference type="AlphaFoldDB" id="A0A923MBH6"/>
<keyword evidence="3" id="KW-1133">Transmembrane helix</keyword>
<evidence type="ECO:0000313" key="6">
    <source>
        <dbReference type="Proteomes" id="UP000596827"/>
    </source>
</evidence>
<name>A0A923MBH6_9BURK</name>
<protein>
    <recommendedName>
        <fullName evidence="7">Tfp pilus assembly protein FimV</fullName>
    </recommendedName>
</protein>
<evidence type="ECO:0008006" key="7">
    <source>
        <dbReference type="Google" id="ProtNLM"/>
    </source>
</evidence>
<feature type="compositionally biased region" description="Polar residues" evidence="2">
    <location>
        <begin position="482"/>
        <end position="491"/>
    </location>
</feature>
<feature type="region of interest" description="Disordered" evidence="2">
    <location>
        <begin position="155"/>
        <end position="264"/>
    </location>
</feature>
<keyword evidence="1" id="KW-0175">Coiled coil</keyword>
<organism evidence="5 6">
    <name type="scientific">Ramlibacter albus</name>
    <dbReference type="NCBI Taxonomy" id="2079448"/>
    <lineage>
        <taxon>Bacteria</taxon>
        <taxon>Pseudomonadati</taxon>
        <taxon>Pseudomonadota</taxon>
        <taxon>Betaproteobacteria</taxon>
        <taxon>Burkholderiales</taxon>
        <taxon>Comamonadaceae</taxon>
        <taxon>Ramlibacter</taxon>
    </lineage>
</organism>
<dbReference type="PANTHER" id="PTHR48148">
    <property type="entry name" value="KERATINOCYTE PROLINE-RICH PROTEIN"/>
    <property type="match status" value="1"/>
</dbReference>